<sequence>MRRPRISDTGNRVRQSTWAFADGRLEDLAVLEWAASLSTNHEAERSSLRDLFDHRVKDVAEPYALAWRCVFEYWQRPDADNNDEKYLIKRELKQGGTQREIIQLIVEAIRPSLKIETSKRYHALSGEKPPEKPTLLRHLIWASISSGDHLTSNDIGLERISDRNFLFELAVALNAALLSGLNVGRMIGSISESMDITNWQVQRVYYVPPAQYVVGGGEPDRHRDGFAPVTKLMFAVMEKLASIDAAAARRIVSSWDTSEWRLYRRLWAAAARNPDLTSADDVSTFLETVEDVEFWRPGTFPEIAEVRAVRWGDFSAASAARLEQRLLKGEPLKLIPKSVDKADRVGFRRHRIRIELQRIQAAGGQLSKKAIDWLDKATQQEGEGPEVTLTFGFSEGVRILRGERSIQPSFDAVPSPKLLDELAGMIGDGGWDDRTQQASDYIAQHPSDILALLEKAPDSVVSAKVWQAFGYGFRPSDLDRGPDTASSEDQAKIPIAVRACQAIVNLGPVVLKRAIDGLASFTNGWDKLLQRRDEFIAAWLTLWPIAVTATNENADVSQPLADRAYASPVGQLLFALSGWPTVRAGKQALAAGPWPQILSAIAEATGEARLDAQFFLTRDIGYFYTADPAWTRMNLVEPLKMAEPDDEGALELWGAFGSGGLPGPEVLTELAEPLVAAAISSELPAQVRGELTQQVILSVLMSARDQQQPPISINLAQQVLRMGGDTVRREAIRAMHEFLENGDDAEIATRFDLVASTFRDVWPKELTLSSRQVSEGLVELPAAAGPYYAEAAELVLPYLTPFDCWSMFDYGVLDSNSMDDKYAVIDDRTKAAAFLAILDKTVGSEGDAIVPNGLEGALLHIAKVAPRLEKDIRFQRLLTLSRR</sequence>
<dbReference type="RefSeq" id="WP_165121507.1">
    <property type="nucleotide sequence ID" value="NZ_JAAKZG010000026.1"/>
</dbReference>
<evidence type="ECO:0000313" key="1">
    <source>
        <dbReference type="EMBL" id="NGN45133.1"/>
    </source>
</evidence>
<gene>
    <name evidence="1" type="ORF">G6N74_29185</name>
</gene>
<organism evidence="1 2">
    <name type="scientific">Mesorhizobium zhangyense</name>
    <dbReference type="NCBI Taxonomy" id="1776730"/>
    <lineage>
        <taxon>Bacteria</taxon>
        <taxon>Pseudomonadati</taxon>
        <taxon>Pseudomonadota</taxon>
        <taxon>Alphaproteobacteria</taxon>
        <taxon>Hyphomicrobiales</taxon>
        <taxon>Phyllobacteriaceae</taxon>
        <taxon>Mesorhizobium</taxon>
    </lineage>
</organism>
<dbReference type="EMBL" id="JAAKZG010000026">
    <property type="protein sequence ID" value="NGN45133.1"/>
    <property type="molecule type" value="Genomic_DNA"/>
</dbReference>
<evidence type="ECO:0000313" key="2">
    <source>
        <dbReference type="Proteomes" id="UP000481252"/>
    </source>
</evidence>
<reference evidence="1 2" key="1">
    <citation type="submission" date="2020-02" db="EMBL/GenBank/DDBJ databases">
        <title>Genome sequence of the type strain CGMCC 1.15528 of Mesorhizobium zhangyense.</title>
        <authorList>
            <person name="Gao J."/>
            <person name="Sun J."/>
        </authorList>
    </citation>
    <scope>NUCLEOTIDE SEQUENCE [LARGE SCALE GENOMIC DNA]</scope>
    <source>
        <strain evidence="1 2">CGMCC 1.15528</strain>
    </source>
</reference>
<name>A0A7C9RF52_9HYPH</name>
<dbReference type="Proteomes" id="UP000481252">
    <property type="component" value="Unassembled WGS sequence"/>
</dbReference>
<keyword evidence="2" id="KW-1185">Reference proteome</keyword>
<accession>A0A7C9RF52</accession>
<comment type="caution">
    <text evidence="1">The sequence shown here is derived from an EMBL/GenBank/DDBJ whole genome shotgun (WGS) entry which is preliminary data.</text>
</comment>
<protein>
    <submittedName>
        <fullName evidence="1">Uncharacterized protein</fullName>
    </submittedName>
</protein>
<dbReference type="AlphaFoldDB" id="A0A7C9RF52"/>
<proteinExistence type="predicted"/>